<keyword evidence="2" id="KW-0805">Transcription regulation</keyword>
<evidence type="ECO:0000256" key="3">
    <source>
        <dbReference type="ARBA" id="ARBA00023082"/>
    </source>
</evidence>
<dbReference type="NCBIfam" id="TIGR02937">
    <property type="entry name" value="sigma70-ECF"/>
    <property type="match status" value="1"/>
</dbReference>
<dbReference type="Proteomes" id="UP000433406">
    <property type="component" value="Unassembled WGS sequence"/>
</dbReference>
<evidence type="ECO:0000256" key="4">
    <source>
        <dbReference type="ARBA" id="ARBA00023125"/>
    </source>
</evidence>
<feature type="region of interest" description="Disordered" evidence="6">
    <location>
        <begin position="169"/>
        <end position="205"/>
    </location>
</feature>
<dbReference type="PANTHER" id="PTHR43133">
    <property type="entry name" value="RNA POLYMERASE ECF-TYPE SIGMA FACTO"/>
    <property type="match status" value="1"/>
</dbReference>
<dbReference type="RefSeq" id="WP_154616637.1">
    <property type="nucleotide sequence ID" value="NZ_CP053660.1"/>
</dbReference>
<dbReference type="Pfam" id="PF08281">
    <property type="entry name" value="Sigma70_r4_2"/>
    <property type="match status" value="1"/>
</dbReference>
<dbReference type="InterPro" id="IPR007627">
    <property type="entry name" value="RNA_pol_sigma70_r2"/>
</dbReference>
<gene>
    <name evidence="9" type="ORF">GGQ22_17520</name>
</gene>
<comment type="caution">
    <text evidence="9">The sequence shown here is derived from an EMBL/GenBank/DDBJ whole genome shotgun (WGS) entry which is preliminary data.</text>
</comment>
<feature type="compositionally biased region" description="Basic and acidic residues" evidence="6">
    <location>
        <begin position="172"/>
        <end position="183"/>
    </location>
</feature>
<keyword evidence="3" id="KW-0731">Sigma factor</keyword>
<dbReference type="Gene3D" id="1.10.10.10">
    <property type="entry name" value="Winged helix-like DNA-binding domain superfamily/Winged helix DNA-binding domain"/>
    <property type="match status" value="1"/>
</dbReference>
<dbReference type="InterPro" id="IPR013325">
    <property type="entry name" value="RNA_pol_sigma_r2"/>
</dbReference>
<evidence type="ECO:0000256" key="5">
    <source>
        <dbReference type="ARBA" id="ARBA00023163"/>
    </source>
</evidence>
<evidence type="ECO:0000256" key="2">
    <source>
        <dbReference type="ARBA" id="ARBA00023015"/>
    </source>
</evidence>
<reference evidence="9 10" key="1">
    <citation type="submission" date="2019-10" db="EMBL/GenBank/DDBJ databases">
        <title>Nocardioides novel species isolated from the excrement of Marmot.</title>
        <authorList>
            <person name="Zhang G."/>
        </authorList>
    </citation>
    <scope>NUCLEOTIDE SEQUENCE [LARGE SCALE GENOMIC DNA]</scope>
    <source>
        <strain evidence="10">zg-579</strain>
    </source>
</reference>
<comment type="similarity">
    <text evidence="1">Belongs to the sigma-70 factor family. ECF subfamily.</text>
</comment>
<feature type="domain" description="RNA polymerase sigma factor 70 region 4 type 2" evidence="8">
    <location>
        <begin position="115"/>
        <end position="165"/>
    </location>
</feature>
<dbReference type="Pfam" id="PF04542">
    <property type="entry name" value="Sigma70_r2"/>
    <property type="match status" value="1"/>
</dbReference>
<keyword evidence="10" id="KW-1185">Reference proteome</keyword>
<dbReference type="InterPro" id="IPR036388">
    <property type="entry name" value="WH-like_DNA-bd_sf"/>
</dbReference>
<keyword evidence="5" id="KW-0804">Transcription</keyword>
<sequence>MSPGSGAGEGAHEDAFRRLYAAHFDAVLGFALRRVDRPEDAADVAADTFLVAWRRLAHAPAEPETRPWLYGVARRVLANHRRGEGRRSALGDRLRRELATVAPDPSTDVVQRTDVTAAMRRLSGRDQEVLQLHLWEGLEPREIAEVLGLTTVVVRPRLSRARARLRALLPEGPERPGRPDLPEARNGPASAGHLPSTPQLIRKER</sequence>
<evidence type="ECO:0000313" key="9">
    <source>
        <dbReference type="EMBL" id="MTB96879.1"/>
    </source>
</evidence>
<dbReference type="InterPro" id="IPR014284">
    <property type="entry name" value="RNA_pol_sigma-70_dom"/>
</dbReference>
<dbReference type="InterPro" id="IPR039425">
    <property type="entry name" value="RNA_pol_sigma-70-like"/>
</dbReference>
<evidence type="ECO:0000256" key="6">
    <source>
        <dbReference type="SAM" id="MobiDB-lite"/>
    </source>
</evidence>
<proteinExistence type="inferred from homology"/>
<dbReference type="GO" id="GO:0006352">
    <property type="term" value="P:DNA-templated transcription initiation"/>
    <property type="evidence" value="ECO:0007669"/>
    <property type="project" value="InterPro"/>
</dbReference>
<dbReference type="SUPFAM" id="SSF88659">
    <property type="entry name" value="Sigma3 and sigma4 domains of RNA polymerase sigma factors"/>
    <property type="match status" value="1"/>
</dbReference>
<dbReference type="PANTHER" id="PTHR43133:SF8">
    <property type="entry name" value="RNA POLYMERASE SIGMA FACTOR HI_1459-RELATED"/>
    <property type="match status" value="1"/>
</dbReference>
<protein>
    <submittedName>
        <fullName evidence="9">Sigma-70 family RNA polymerase sigma factor</fullName>
    </submittedName>
</protein>
<organism evidence="9 10">
    <name type="scientific">Nocardioides marmotae</name>
    <dbReference type="NCBI Taxonomy" id="2663857"/>
    <lineage>
        <taxon>Bacteria</taxon>
        <taxon>Bacillati</taxon>
        <taxon>Actinomycetota</taxon>
        <taxon>Actinomycetes</taxon>
        <taxon>Propionibacteriales</taxon>
        <taxon>Nocardioidaceae</taxon>
        <taxon>Nocardioides</taxon>
    </lineage>
</organism>
<evidence type="ECO:0000259" key="8">
    <source>
        <dbReference type="Pfam" id="PF08281"/>
    </source>
</evidence>
<dbReference type="SUPFAM" id="SSF88946">
    <property type="entry name" value="Sigma2 domain of RNA polymerase sigma factors"/>
    <property type="match status" value="1"/>
</dbReference>
<keyword evidence="4" id="KW-0238">DNA-binding</keyword>
<accession>A0A6I3JFK4</accession>
<dbReference type="EMBL" id="WLCI01000018">
    <property type="protein sequence ID" value="MTB96879.1"/>
    <property type="molecule type" value="Genomic_DNA"/>
</dbReference>
<dbReference type="AlphaFoldDB" id="A0A6I3JFK4"/>
<dbReference type="InterPro" id="IPR013324">
    <property type="entry name" value="RNA_pol_sigma_r3/r4-like"/>
</dbReference>
<dbReference type="Gene3D" id="1.10.1740.10">
    <property type="match status" value="1"/>
</dbReference>
<dbReference type="GO" id="GO:0003677">
    <property type="term" value="F:DNA binding"/>
    <property type="evidence" value="ECO:0007669"/>
    <property type="project" value="UniProtKB-KW"/>
</dbReference>
<name>A0A6I3JFK4_9ACTN</name>
<evidence type="ECO:0000313" key="10">
    <source>
        <dbReference type="Proteomes" id="UP000433406"/>
    </source>
</evidence>
<dbReference type="InterPro" id="IPR013249">
    <property type="entry name" value="RNA_pol_sigma70_r4_t2"/>
</dbReference>
<evidence type="ECO:0000259" key="7">
    <source>
        <dbReference type="Pfam" id="PF04542"/>
    </source>
</evidence>
<evidence type="ECO:0000256" key="1">
    <source>
        <dbReference type="ARBA" id="ARBA00010641"/>
    </source>
</evidence>
<feature type="domain" description="RNA polymerase sigma-70 region 2" evidence="7">
    <location>
        <begin position="19"/>
        <end position="86"/>
    </location>
</feature>
<dbReference type="GO" id="GO:0016987">
    <property type="term" value="F:sigma factor activity"/>
    <property type="evidence" value="ECO:0007669"/>
    <property type="project" value="UniProtKB-KW"/>
</dbReference>